<organism evidence="2 3">
    <name type="scientific">Colletotrichum nymphaeae SA-01</name>
    <dbReference type="NCBI Taxonomy" id="1460502"/>
    <lineage>
        <taxon>Eukaryota</taxon>
        <taxon>Fungi</taxon>
        <taxon>Dikarya</taxon>
        <taxon>Ascomycota</taxon>
        <taxon>Pezizomycotina</taxon>
        <taxon>Sordariomycetes</taxon>
        <taxon>Hypocreomycetidae</taxon>
        <taxon>Glomerellales</taxon>
        <taxon>Glomerellaceae</taxon>
        <taxon>Colletotrichum</taxon>
        <taxon>Colletotrichum acutatum species complex</taxon>
    </lineage>
</organism>
<evidence type="ECO:0000256" key="1">
    <source>
        <dbReference type="SAM" id="MobiDB-lite"/>
    </source>
</evidence>
<protein>
    <submittedName>
        <fullName evidence="2">Uncharacterized protein</fullName>
    </submittedName>
</protein>
<feature type="region of interest" description="Disordered" evidence="1">
    <location>
        <begin position="1"/>
        <end position="26"/>
    </location>
</feature>
<evidence type="ECO:0000313" key="2">
    <source>
        <dbReference type="EMBL" id="KXH37339.1"/>
    </source>
</evidence>
<keyword evidence="3" id="KW-1185">Reference proteome</keyword>
<feature type="compositionally biased region" description="Acidic residues" evidence="1">
    <location>
        <begin position="126"/>
        <end position="150"/>
    </location>
</feature>
<sequence>MRCQQQHIPGHITQKGGSQNSHDTQRKHDHNLHLLPLSQIQPQHLRNRQPQHPHIERNIYGGVRDEHGIHVNTVPRVAAVPALPGVAEGAALVQVRDGEGEAEQEVEGLGAPEDEAEGAADHAEDADVEEEDGGFEGGDGEGVDYFEGEEDLRGFRVGL</sequence>
<feature type="region of interest" description="Disordered" evidence="1">
    <location>
        <begin position="97"/>
        <end position="159"/>
    </location>
</feature>
<comment type="caution">
    <text evidence="2">The sequence shown here is derived from an EMBL/GenBank/DDBJ whole genome shotgun (WGS) entry which is preliminary data.</text>
</comment>
<dbReference type="AlphaFoldDB" id="A0A135SN33"/>
<gene>
    <name evidence="2" type="ORF">CNYM01_01352</name>
</gene>
<dbReference type="EMBL" id="JEMN01001447">
    <property type="protein sequence ID" value="KXH37339.1"/>
    <property type="molecule type" value="Genomic_DNA"/>
</dbReference>
<feature type="compositionally biased region" description="Acidic residues" evidence="1">
    <location>
        <begin position="100"/>
        <end position="118"/>
    </location>
</feature>
<name>A0A135SN33_9PEZI</name>
<proteinExistence type="predicted"/>
<dbReference type="Proteomes" id="UP000070054">
    <property type="component" value="Unassembled WGS sequence"/>
</dbReference>
<reference evidence="2 3" key="1">
    <citation type="submission" date="2014-02" db="EMBL/GenBank/DDBJ databases">
        <title>The genome sequence of Colletotrichum nymphaeae SA-01.</title>
        <authorList>
            <person name="Baroncelli R."/>
            <person name="Thon M.R."/>
        </authorList>
    </citation>
    <scope>NUCLEOTIDE SEQUENCE [LARGE SCALE GENOMIC DNA]</scope>
    <source>
        <strain evidence="2 3">SA-01</strain>
    </source>
</reference>
<accession>A0A135SN33</accession>
<evidence type="ECO:0000313" key="3">
    <source>
        <dbReference type="Proteomes" id="UP000070054"/>
    </source>
</evidence>